<protein>
    <submittedName>
        <fullName evidence="2 3">Uncharacterized protein</fullName>
    </submittedName>
</protein>
<evidence type="ECO:0000256" key="1">
    <source>
        <dbReference type="SAM" id="MobiDB-lite"/>
    </source>
</evidence>
<evidence type="ECO:0000313" key="2">
    <source>
        <dbReference type="EMBL" id="EJT71236.1"/>
    </source>
</evidence>
<reference evidence="4" key="1">
    <citation type="submission" date="2010-07" db="EMBL/GenBank/DDBJ databases">
        <title>The genome sequence of Gaeumannomyces graminis var. tritici strain R3-111a-1.</title>
        <authorList>
            <consortium name="The Broad Institute Genome Sequencing Platform"/>
            <person name="Ma L.-J."/>
            <person name="Dead R."/>
            <person name="Young S."/>
            <person name="Zeng Q."/>
            <person name="Koehrsen M."/>
            <person name="Alvarado L."/>
            <person name="Berlin A."/>
            <person name="Chapman S.B."/>
            <person name="Chen Z."/>
            <person name="Freedman E."/>
            <person name="Gellesch M."/>
            <person name="Goldberg J."/>
            <person name="Griggs A."/>
            <person name="Gujja S."/>
            <person name="Heilman E.R."/>
            <person name="Heiman D."/>
            <person name="Hepburn T."/>
            <person name="Howarth C."/>
            <person name="Jen D."/>
            <person name="Larson L."/>
            <person name="Mehta T."/>
            <person name="Neiman D."/>
            <person name="Pearson M."/>
            <person name="Roberts A."/>
            <person name="Saif S."/>
            <person name="Shea T."/>
            <person name="Shenoy N."/>
            <person name="Sisk P."/>
            <person name="Stolte C."/>
            <person name="Sykes S."/>
            <person name="Walk T."/>
            <person name="White J."/>
            <person name="Yandava C."/>
            <person name="Haas B."/>
            <person name="Nusbaum C."/>
            <person name="Birren B."/>
        </authorList>
    </citation>
    <scope>NUCLEOTIDE SEQUENCE [LARGE SCALE GENOMIC DNA]</scope>
    <source>
        <strain evidence="4">R3-111a-1</strain>
    </source>
</reference>
<dbReference type="AlphaFoldDB" id="J3PAH0"/>
<proteinExistence type="predicted"/>
<accession>J3PAH0</accession>
<dbReference type="EnsemblFungi" id="EJT71236">
    <property type="protein sequence ID" value="EJT71236"/>
    <property type="gene ID" value="GGTG_10496"/>
</dbReference>
<dbReference type="GeneID" id="20350954"/>
<name>J3PAH0_GAET3</name>
<reference evidence="2" key="2">
    <citation type="submission" date="2010-07" db="EMBL/GenBank/DDBJ databases">
        <authorList>
            <consortium name="The Broad Institute Genome Sequencing Platform"/>
            <consortium name="Broad Institute Genome Sequencing Center for Infectious Disease"/>
            <person name="Ma L.-J."/>
            <person name="Dead R."/>
            <person name="Young S."/>
            <person name="Zeng Q."/>
            <person name="Koehrsen M."/>
            <person name="Alvarado L."/>
            <person name="Berlin A."/>
            <person name="Chapman S.B."/>
            <person name="Chen Z."/>
            <person name="Freedman E."/>
            <person name="Gellesch M."/>
            <person name="Goldberg J."/>
            <person name="Griggs A."/>
            <person name="Gujja S."/>
            <person name="Heilman E.R."/>
            <person name="Heiman D."/>
            <person name="Hepburn T."/>
            <person name="Howarth C."/>
            <person name="Jen D."/>
            <person name="Larson L."/>
            <person name="Mehta T."/>
            <person name="Neiman D."/>
            <person name="Pearson M."/>
            <person name="Roberts A."/>
            <person name="Saif S."/>
            <person name="Shea T."/>
            <person name="Shenoy N."/>
            <person name="Sisk P."/>
            <person name="Stolte C."/>
            <person name="Sykes S."/>
            <person name="Walk T."/>
            <person name="White J."/>
            <person name="Yandava C."/>
            <person name="Haas B."/>
            <person name="Nusbaum C."/>
            <person name="Birren B."/>
        </authorList>
    </citation>
    <scope>NUCLEOTIDE SEQUENCE</scope>
    <source>
        <strain evidence="2">R3-111a-1</strain>
    </source>
</reference>
<evidence type="ECO:0000313" key="4">
    <source>
        <dbReference type="Proteomes" id="UP000006039"/>
    </source>
</evidence>
<feature type="region of interest" description="Disordered" evidence="1">
    <location>
        <begin position="1"/>
        <end position="33"/>
    </location>
</feature>
<gene>
    <name evidence="3" type="primary">20350954</name>
    <name evidence="2" type="ORF">GGTG_10496</name>
</gene>
<evidence type="ECO:0000313" key="3">
    <source>
        <dbReference type="EnsemblFungi" id="EJT71236"/>
    </source>
</evidence>
<dbReference type="VEuPathDB" id="FungiDB:GGTG_10496"/>
<dbReference type="RefSeq" id="XP_009226633.1">
    <property type="nucleotide sequence ID" value="XM_009228369.1"/>
</dbReference>
<organism evidence="2">
    <name type="scientific">Gaeumannomyces tritici (strain R3-111a-1)</name>
    <name type="common">Wheat and barley take-all root rot fungus</name>
    <name type="synonym">Gaeumannomyces graminis var. tritici</name>
    <dbReference type="NCBI Taxonomy" id="644352"/>
    <lineage>
        <taxon>Eukaryota</taxon>
        <taxon>Fungi</taxon>
        <taxon>Dikarya</taxon>
        <taxon>Ascomycota</taxon>
        <taxon>Pezizomycotina</taxon>
        <taxon>Sordariomycetes</taxon>
        <taxon>Sordariomycetidae</taxon>
        <taxon>Magnaporthales</taxon>
        <taxon>Magnaporthaceae</taxon>
        <taxon>Gaeumannomyces</taxon>
    </lineage>
</organism>
<dbReference type="EMBL" id="GL385400">
    <property type="protein sequence ID" value="EJT71236.1"/>
    <property type="molecule type" value="Genomic_DNA"/>
</dbReference>
<reference evidence="3" key="4">
    <citation type="journal article" date="2015" name="G3 (Bethesda)">
        <title>Genome sequences of three phytopathogenic species of the Magnaporthaceae family of fungi.</title>
        <authorList>
            <person name="Okagaki L.H."/>
            <person name="Nunes C.C."/>
            <person name="Sailsbery J."/>
            <person name="Clay B."/>
            <person name="Brown D."/>
            <person name="John T."/>
            <person name="Oh Y."/>
            <person name="Young N."/>
            <person name="Fitzgerald M."/>
            <person name="Haas B.J."/>
            <person name="Zeng Q."/>
            <person name="Young S."/>
            <person name="Adiconis X."/>
            <person name="Fan L."/>
            <person name="Levin J.Z."/>
            <person name="Mitchell T.K."/>
            <person name="Okubara P.A."/>
            <person name="Farman M.L."/>
            <person name="Kohn L.M."/>
            <person name="Birren B."/>
            <person name="Ma L.-J."/>
            <person name="Dean R.A."/>
        </authorList>
    </citation>
    <scope>NUCLEOTIDE SEQUENCE</scope>
    <source>
        <strain evidence="3">R3-111a-1</strain>
    </source>
</reference>
<sequence length="81" mass="8402">MHGTSQSAAVADAGPAGGWSMRPSPPSPPGTDVASAGWCNVLVRLSLSNQPNLTPPCLPHCVTRRRKRRRAAAAAATWSLA</sequence>
<dbReference type="Proteomes" id="UP000006039">
    <property type="component" value="Unassembled WGS sequence"/>
</dbReference>
<reference evidence="2" key="3">
    <citation type="submission" date="2010-09" db="EMBL/GenBank/DDBJ databases">
        <title>Annotation of Gaeumannomyces graminis var. tritici R3-111a-1.</title>
        <authorList>
            <consortium name="The Broad Institute Genome Sequencing Platform"/>
            <person name="Ma L.-J."/>
            <person name="Dead R."/>
            <person name="Young S.K."/>
            <person name="Zeng Q."/>
            <person name="Gargeya S."/>
            <person name="Fitzgerald M."/>
            <person name="Haas B."/>
            <person name="Abouelleil A."/>
            <person name="Alvarado L."/>
            <person name="Arachchi H.M."/>
            <person name="Berlin A."/>
            <person name="Brown A."/>
            <person name="Chapman S.B."/>
            <person name="Chen Z."/>
            <person name="Dunbar C."/>
            <person name="Freedman E."/>
            <person name="Gearin G."/>
            <person name="Gellesch M."/>
            <person name="Goldberg J."/>
            <person name="Griggs A."/>
            <person name="Gujja S."/>
            <person name="Heiman D."/>
            <person name="Howarth C."/>
            <person name="Larson L."/>
            <person name="Lui A."/>
            <person name="MacDonald P.J.P."/>
            <person name="Mehta T."/>
            <person name="Montmayeur A."/>
            <person name="Murphy C."/>
            <person name="Neiman D."/>
            <person name="Pearson M."/>
            <person name="Priest M."/>
            <person name="Roberts A."/>
            <person name="Saif S."/>
            <person name="Shea T."/>
            <person name="Shenoy N."/>
            <person name="Sisk P."/>
            <person name="Stolte C."/>
            <person name="Sykes S."/>
            <person name="Yandava C."/>
            <person name="Wortman J."/>
            <person name="Nusbaum C."/>
            <person name="Birren B."/>
        </authorList>
    </citation>
    <scope>NUCLEOTIDE SEQUENCE</scope>
    <source>
        <strain evidence="2">R3-111a-1</strain>
    </source>
</reference>
<reference evidence="3" key="5">
    <citation type="submission" date="2018-04" db="UniProtKB">
        <authorList>
            <consortium name="EnsemblFungi"/>
        </authorList>
    </citation>
    <scope>IDENTIFICATION</scope>
    <source>
        <strain evidence="3">R3-111a-1</strain>
    </source>
</reference>
<dbReference type="HOGENOM" id="CLU_2574021_0_0_1"/>
<keyword evidence="4" id="KW-1185">Reference proteome</keyword>